<feature type="compositionally biased region" description="Basic and acidic residues" evidence="1">
    <location>
        <begin position="128"/>
        <end position="138"/>
    </location>
</feature>
<protein>
    <submittedName>
        <fullName evidence="2">Uncharacterized protein</fullName>
    </submittedName>
</protein>
<keyword evidence="3" id="KW-1185">Reference proteome</keyword>
<feature type="compositionally biased region" description="Low complexity" evidence="1">
    <location>
        <begin position="141"/>
        <end position="164"/>
    </location>
</feature>
<feature type="region of interest" description="Disordered" evidence="1">
    <location>
        <begin position="382"/>
        <end position="404"/>
    </location>
</feature>
<feature type="compositionally biased region" description="Basic and acidic residues" evidence="1">
    <location>
        <begin position="72"/>
        <end position="82"/>
    </location>
</feature>
<reference evidence="2" key="1">
    <citation type="journal article" date="2016" name="Nat. Genet.">
        <title>A high-quality carrot genome assembly provides new insights into carotenoid accumulation and asterid genome evolution.</title>
        <authorList>
            <person name="Iorizzo M."/>
            <person name="Ellison S."/>
            <person name="Senalik D."/>
            <person name="Zeng P."/>
            <person name="Satapoomin P."/>
            <person name="Huang J."/>
            <person name="Bowman M."/>
            <person name="Iovene M."/>
            <person name="Sanseverino W."/>
            <person name="Cavagnaro P."/>
            <person name="Yildiz M."/>
            <person name="Macko-Podgorni A."/>
            <person name="Moranska E."/>
            <person name="Grzebelus E."/>
            <person name="Grzebelus D."/>
            <person name="Ashrafi H."/>
            <person name="Zheng Z."/>
            <person name="Cheng S."/>
            <person name="Spooner D."/>
            <person name="Van Deynze A."/>
            <person name="Simon P."/>
        </authorList>
    </citation>
    <scope>NUCLEOTIDE SEQUENCE</scope>
    <source>
        <tissue evidence="2">Leaf</tissue>
    </source>
</reference>
<dbReference type="Proteomes" id="UP000077755">
    <property type="component" value="Chromosome 9"/>
</dbReference>
<dbReference type="EMBL" id="CP093351">
    <property type="protein sequence ID" value="WOH14146.1"/>
    <property type="molecule type" value="Genomic_DNA"/>
</dbReference>
<organism evidence="2 3">
    <name type="scientific">Daucus carota subsp. sativus</name>
    <name type="common">Carrot</name>
    <dbReference type="NCBI Taxonomy" id="79200"/>
    <lineage>
        <taxon>Eukaryota</taxon>
        <taxon>Viridiplantae</taxon>
        <taxon>Streptophyta</taxon>
        <taxon>Embryophyta</taxon>
        <taxon>Tracheophyta</taxon>
        <taxon>Spermatophyta</taxon>
        <taxon>Magnoliopsida</taxon>
        <taxon>eudicotyledons</taxon>
        <taxon>Gunneridae</taxon>
        <taxon>Pentapetalae</taxon>
        <taxon>asterids</taxon>
        <taxon>campanulids</taxon>
        <taxon>Apiales</taxon>
        <taxon>Apiaceae</taxon>
        <taxon>Apioideae</taxon>
        <taxon>Scandiceae</taxon>
        <taxon>Daucinae</taxon>
        <taxon>Daucus</taxon>
        <taxon>Daucus sect. Daucus</taxon>
    </lineage>
</organism>
<reference evidence="2" key="2">
    <citation type="submission" date="2022-03" db="EMBL/GenBank/DDBJ databases">
        <title>Draft title - Genomic analysis of global carrot germplasm unveils the trajectory of domestication and the origin of high carotenoid orange carrot.</title>
        <authorList>
            <person name="Iorizzo M."/>
            <person name="Ellison S."/>
            <person name="Senalik D."/>
            <person name="Macko-Podgorni A."/>
            <person name="Grzebelus D."/>
            <person name="Bostan H."/>
            <person name="Rolling W."/>
            <person name="Curaba J."/>
            <person name="Simon P."/>
        </authorList>
    </citation>
    <scope>NUCLEOTIDE SEQUENCE</scope>
    <source>
        <tissue evidence="2">Leaf</tissue>
    </source>
</reference>
<feature type="compositionally biased region" description="Low complexity" evidence="1">
    <location>
        <begin position="43"/>
        <end position="71"/>
    </location>
</feature>
<evidence type="ECO:0000256" key="1">
    <source>
        <dbReference type="SAM" id="MobiDB-lite"/>
    </source>
</evidence>
<feature type="region of interest" description="Disordered" evidence="1">
    <location>
        <begin position="1"/>
        <end position="82"/>
    </location>
</feature>
<accession>A0AAF0XX90</accession>
<gene>
    <name evidence="2" type="ORF">DCAR_0933662</name>
</gene>
<proteinExistence type="predicted"/>
<dbReference type="PANTHER" id="PTHR34112">
    <property type="entry name" value="C-JUN-AMINO-TERMINAL KINASE-INTERACTING PROTEIN"/>
    <property type="match status" value="1"/>
</dbReference>
<dbReference type="AlphaFoldDB" id="A0AAF0XX90"/>
<evidence type="ECO:0000313" key="3">
    <source>
        <dbReference type="Proteomes" id="UP000077755"/>
    </source>
</evidence>
<feature type="compositionally biased region" description="Polar residues" evidence="1">
    <location>
        <begin position="15"/>
        <end position="27"/>
    </location>
</feature>
<feature type="region of interest" description="Disordered" evidence="1">
    <location>
        <begin position="120"/>
        <end position="197"/>
    </location>
</feature>
<feature type="compositionally biased region" description="Polar residues" evidence="1">
    <location>
        <begin position="392"/>
        <end position="402"/>
    </location>
</feature>
<dbReference type="PANTHER" id="PTHR34112:SF13">
    <property type="entry name" value="OS04G0448200 PROTEIN"/>
    <property type="match status" value="1"/>
</dbReference>
<name>A0AAF0XX90_DAUCS</name>
<feature type="region of interest" description="Disordered" evidence="1">
    <location>
        <begin position="461"/>
        <end position="480"/>
    </location>
</feature>
<sequence>MEKSEPSFVPEWLKSSGSVTVAPTRNKLSADVSAHDSGRSPVSDRTTSSYFRRTSSSNGSGNSRSYGSFGRNNRDRGWDRDKNEYRDHDRLRLGDRRHQNYSGSLGSDFSDRFEKNGLRRTQSSVAGKHSEPLSRRVSADLNSSNKSNYNNSSSRLLGSSGISSVRKTSFDRDFPSLGADERQTDHGIRNIPSPGLSTNMQSLSTGYSTVANEVGWTSALAEVPVMVGANGPITSSVLQAALPSSTSVPSSTAASLNMAETLAQGPLRVDTAPQVSVETQRLEELAIKQSRQLIPMTPSMPKSLVLNSSEKSKVKVSQQQHQTSSIHSLRGTLEKSDVPKTLSLGKLQVLKPARERNGVSYPEIDNLSLTNDSTVANNPLTTLPAVVPPPSRTQIKNPNPLNVNRKPAAIMVPATLEKKPSAQLQSRNEFFNLVRKKSLTKSSSVADSVSTVSQFVVEQPSETQTASPLSQGKDSLSANQSNMDHYKENVNALISNINNGNGHQQSCGNGETRSRSDMILCSEEEEAAFLRSLGWDENAGEDEGLTEEEINEFYRDATWLILKDFPLTELKALLPANLGRLSLSFLSDSKMVVKFLLVVYALVVKNLKGSSQAH</sequence>
<feature type="compositionally biased region" description="Basic and acidic residues" evidence="1">
    <location>
        <begin position="168"/>
        <end position="188"/>
    </location>
</feature>
<evidence type="ECO:0000313" key="2">
    <source>
        <dbReference type="EMBL" id="WOH14146.1"/>
    </source>
</evidence>